<evidence type="ECO:0000256" key="3">
    <source>
        <dbReference type="HAMAP-Rule" id="MF_01385"/>
    </source>
</evidence>
<dbReference type="HAMAP" id="MF_01385">
    <property type="entry name" value="UreF"/>
    <property type="match status" value="1"/>
</dbReference>
<evidence type="ECO:0000313" key="5">
    <source>
        <dbReference type="Proteomes" id="UP001596505"/>
    </source>
</evidence>
<comment type="similarity">
    <text evidence="3">Belongs to the UreF family.</text>
</comment>
<comment type="subunit">
    <text evidence="3">UreD, UreF and UreG form a complex that acts as a GTP-hydrolysis-dependent molecular chaperone, activating the urease apoprotein by helping to assemble the nickel containing metallocenter of UreC. The UreE protein probably delivers the nickel.</text>
</comment>
<dbReference type="Proteomes" id="UP001596505">
    <property type="component" value="Unassembled WGS sequence"/>
</dbReference>
<evidence type="ECO:0000256" key="2">
    <source>
        <dbReference type="ARBA" id="ARBA00023186"/>
    </source>
</evidence>
<dbReference type="Gene3D" id="1.10.4190.10">
    <property type="entry name" value="Urease accessory protein UreF"/>
    <property type="match status" value="1"/>
</dbReference>
<dbReference type="InterPro" id="IPR002639">
    <property type="entry name" value="UreF"/>
</dbReference>
<organism evidence="4 5">
    <name type="scientific">Scopulibacillus cellulosilyticus</name>
    <dbReference type="NCBI Taxonomy" id="2665665"/>
    <lineage>
        <taxon>Bacteria</taxon>
        <taxon>Bacillati</taxon>
        <taxon>Bacillota</taxon>
        <taxon>Bacilli</taxon>
        <taxon>Bacillales</taxon>
        <taxon>Sporolactobacillaceae</taxon>
        <taxon>Scopulibacillus</taxon>
    </lineage>
</organism>
<keyword evidence="3" id="KW-0963">Cytoplasm</keyword>
<evidence type="ECO:0000256" key="1">
    <source>
        <dbReference type="ARBA" id="ARBA00022988"/>
    </source>
</evidence>
<keyword evidence="5" id="KW-1185">Reference proteome</keyword>
<dbReference type="Pfam" id="PF01730">
    <property type="entry name" value="UreF"/>
    <property type="match status" value="1"/>
</dbReference>
<dbReference type="PIRSF" id="PIRSF009467">
    <property type="entry name" value="Ureas_acces_UreF"/>
    <property type="match status" value="1"/>
</dbReference>
<comment type="function">
    <text evidence="3">Required for maturation of urease via the functional incorporation of the urease nickel metallocenter.</text>
</comment>
<comment type="subcellular location">
    <subcellularLocation>
        <location evidence="3">Cytoplasm</location>
    </subcellularLocation>
</comment>
<name>A0ABW2PZ65_9BACL</name>
<proteinExistence type="inferred from homology"/>
<dbReference type="PANTHER" id="PTHR33620:SF1">
    <property type="entry name" value="UREASE ACCESSORY PROTEIN F"/>
    <property type="match status" value="1"/>
</dbReference>
<dbReference type="PANTHER" id="PTHR33620">
    <property type="entry name" value="UREASE ACCESSORY PROTEIN F"/>
    <property type="match status" value="1"/>
</dbReference>
<dbReference type="RefSeq" id="WP_380966074.1">
    <property type="nucleotide sequence ID" value="NZ_JBHTCO010000014.1"/>
</dbReference>
<reference evidence="5" key="1">
    <citation type="journal article" date="2019" name="Int. J. Syst. Evol. Microbiol.">
        <title>The Global Catalogue of Microorganisms (GCM) 10K type strain sequencing project: providing services to taxonomists for standard genome sequencing and annotation.</title>
        <authorList>
            <consortium name="The Broad Institute Genomics Platform"/>
            <consortium name="The Broad Institute Genome Sequencing Center for Infectious Disease"/>
            <person name="Wu L."/>
            <person name="Ma J."/>
        </authorList>
    </citation>
    <scope>NUCLEOTIDE SEQUENCE [LARGE SCALE GENOMIC DNA]</scope>
    <source>
        <strain evidence="5">CGMCC 1.16305</strain>
    </source>
</reference>
<sequence length="233" mass="26389">MSDTAMTDTLLPLMQWCDSNFPTGAFSHSFGLETYIQEERIDDKKTFAEWLNAYIKEQLVYTDGLVCRFAYEALEADDLETVWQWDHLVTVQNLSQESREGSTKMGRRFIQIGLDMFDLENLRVYQKQIESNKANGHPAIAFAMIAHHLDVPGSTAVLAYLYSCTSSMIQNGVRGIPLGQTAGQRLLQELQGTLRQAADTINKLEPDDFGSISPGLELSQMRHERLNVRIFMS</sequence>
<dbReference type="InterPro" id="IPR038277">
    <property type="entry name" value="UreF_sf"/>
</dbReference>
<accession>A0ABW2PZ65</accession>
<keyword evidence="2 3" id="KW-0143">Chaperone</keyword>
<dbReference type="EMBL" id="JBHTCO010000014">
    <property type="protein sequence ID" value="MFC7393561.1"/>
    <property type="molecule type" value="Genomic_DNA"/>
</dbReference>
<protein>
    <recommendedName>
        <fullName evidence="3">Urease accessory protein UreF</fullName>
    </recommendedName>
</protein>
<keyword evidence="1 3" id="KW-0996">Nickel insertion</keyword>
<comment type="caution">
    <text evidence="4">The sequence shown here is derived from an EMBL/GenBank/DDBJ whole genome shotgun (WGS) entry which is preliminary data.</text>
</comment>
<gene>
    <name evidence="3" type="primary">ureF</name>
    <name evidence="4" type="ORF">ACFQRG_11410</name>
</gene>
<evidence type="ECO:0000313" key="4">
    <source>
        <dbReference type="EMBL" id="MFC7393561.1"/>
    </source>
</evidence>